<dbReference type="RefSeq" id="WP_207931432.1">
    <property type="nucleotide sequence ID" value="NZ_CP062222.1"/>
</dbReference>
<sequence length="121" mass="13997">MHRPVGPPAPPRLVTIQAARRQAVVLRIACEPCGRIQTLEGSTLPVMPLAVALGELWLAGRFRCGSCRRPASRLEVVERGQVQTTVERWGLGEPFVAERLRRHWRHDPYDRRDWPAWFRRR</sequence>
<accession>A0A975C1G8</accession>
<dbReference type="AlphaFoldDB" id="A0A975C1G8"/>
<dbReference type="KEGG" id="bgoe:IFJ75_04360"/>
<proteinExistence type="predicted"/>
<dbReference type="EMBL" id="CP062222">
    <property type="protein sequence ID" value="QTC92148.1"/>
    <property type="molecule type" value="Genomic_DNA"/>
</dbReference>
<protein>
    <submittedName>
        <fullName evidence="1">Uncharacterized protein</fullName>
    </submittedName>
</protein>
<gene>
    <name evidence="1" type="ORF">IFJ75_04360</name>
</gene>
<organism evidence="1 2">
    <name type="scientific">Brevundimonas goettingensis</name>
    <dbReference type="NCBI Taxonomy" id="2774190"/>
    <lineage>
        <taxon>Bacteria</taxon>
        <taxon>Pseudomonadati</taxon>
        <taxon>Pseudomonadota</taxon>
        <taxon>Alphaproteobacteria</taxon>
        <taxon>Caulobacterales</taxon>
        <taxon>Caulobacteraceae</taxon>
        <taxon>Brevundimonas</taxon>
    </lineage>
</organism>
<evidence type="ECO:0000313" key="1">
    <source>
        <dbReference type="EMBL" id="QTC92148.1"/>
    </source>
</evidence>
<dbReference type="Proteomes" id="UP000663918">
    <property type="component" value="Chromosome"/>
</dbReference>
<name>A0A975C1G8_9CAUL</name>
<reference evidence="1" key="1">
    <citation type="submission" date="2020-09" db="EMBL/GenBank/DDBJ databases">
        <title>Brevundimonas sp. LVF2 isolated from a puddle in Goettingen, Germany.</title>
        <authorList>
            <person name="Friedrich I."/>
            <person name="Klassen A."/>
            <person name="Hannes N."/>
            <person name="Schneider D."/>
            <person name="Hertel R."/>
            <person name="Daniel R."/>
        </authorList>
    </citation>
    <scope>NUCLEOTIDE SEQUENCE</scope>
    <source>
        <strain evidence="1">LVF2</strain>
    </source>
</reference>
<keyword evidence="2" id="KW-1185">Reference proteome</keyword>
<evidence type="ECO:0000313" key="2">
    <source>
        <dbReference type="Proteomes" id="UP000663918"/>
    </source>
</evidence>